<sequence length="642" mass="70258">MEVLCVKYALLVSVILDHSGYSKGFGFLRFGSEDEQKHCLNHMNGYKNLGSKPIKISNAIPKTQRNSTSNGGQQQSQQSGGYQYPQDYSHYYDPNSYWQNYSQWGGYGYDPNTGYSYDPSSYAAAQQYGSAYQTQYGQYPPSSATGYSQQGGYGSYSGGPYSSYYPQPQGGTTAQPPSSMTSNSGTQPAHGSVSSAAVVDEANEIVEHSKKIDVEKENKEYAESILDHLADLASTTLVDRQLFQDEMYKLDIIDVSIPRLPAKLINQDEARRAVEAQEPFIQLDADLMGPLEASPDEGSEEPAEKKRKLSTHEESTKEAELEEAAKADETDKVPEETVVKVEQEDEETREKKAKQKEEWAQAKRFMAEVDVLPMMTETESVSSESTRISDDDIESLNGESKTESQAKETQIAGSANAMETDDGAADVRVEENAAENLRSENESTSERLGDSKYDPDDDSMEDADPETPAESTAAPTTSLQESTAAPSPQQSSRMDDTTEFHRVTRSGARKQAAPPIEEVQFVDETSQLSETVEELDAEPIVDEDSLDDQPLSARLGSCDLQRSPTEEVIIEDCTDSRISGSGSVEDVNLRTTVISSDDSSSRGSVDASNLIGNLVNGEDDAESLQEETRDADSQDGSDSSED</sequence>
<dbReference type="InterPro" id="IPR000504">
    <property type="entry name" value="RRM_dom"/>
</dbReference>
<reference evidence="7 8" key="1">
    <citation type="submission" date="2023-09" db="EMBL/GenBank/DDBJ databases">
        <title>Nesidiocoris tenuis whole genome shotgun sequence.</title>
        <authorList>
            <person name="Shibata T."/>
            <person name="Shimoda M."/>
            <person name="Kobayashi T."/>
            <person name="Uehara T."/>
        </authorList>
    </citation>
    <scope>NUCLEOTIDE SEQUENCE [LARGE SCALE GENOMIC DNA]</scope>
    <source>
        <strain evidence="7 8">Japan</strain>
    </source>
</reference>
<keyword evidence="2 4" id="KW-0694">RNA-binding</keyword>
<feature type="compositionally biased region" description="Low complexity" evidence="5">
    <location>
        <begin position="595"/>
        <end position="608"/>
    </location>
</feature>
<feature type="region of interest" description="Disordered" evidence="5">
    <location>
        <begin position="289"/>
        <end position="358"/>
    </location>
</feature>
<dbReference type="PANTHER" id="PTHR37457">
    <property type="entry name" value="TRNA SELENOCYSTEINE 1-ASSOCIATED PROTEIN 1-RELATED"/>
    <property type="match status" value="1"/>
</dbReference>
<comment type="similarity">
    <text evidence="1">Belongs to the RRM TRSPAP family.</text>
</comment>
<feature type="compositionally biased region" description="Low complexity" evidence="5">
    <location>
        <begin position="71"/>
        <end position="85"/>
    </location>
</feature>
<feature type="compositionally biased region" description="Low complexity" evidence="5">
    <location>
        <begin position="468"/>
        <end position="478"/>
    </location>
</feature>
<feature type="region of interest" description="Disordered" evidence="5">
    <location>
        <begin position="370"/>
        <end position="559"/>
    </location>
</feature>
<evidence type="ECO:0000313" key="7">
    <source>
        <dbReference type="EMBL" id="BES89151.1"/>
    </source>
</evidence>
<feature type="domain" description="RRM" evidence="6">
    <location>
        <begin position="1"/>
        <end position="61"/>
    </location>
</feature>
<feature type="compositionally biased region" description="Polar residues" evidence="5">
    <location>
        <begin position="178"/>
        <end position="195"/>
    </location>
</feature>
<evidence type="ECO:0000256" key="4">
    <source>
        <dbReference type="PROSITE-ProRule" id="PRU00176"/>
    </source>
</evidence>
<dbReference type="Gene3D" id="3.30.70.330">
    <property type="match status" value="1"/>
</dbReference>
<feature type="compositionally biased region" description="Low complexity" evidence="5">
    <location>
        <begin position="376"/>
        <end position="386"/>
    </location>
</feature>
<feature type="compositionally biased region" description="Acidic residues" evidence="5">
    <location>
        <begin position="455"/>
        <end position="467"/>
    </location>
</feature>
<feature type="compositionally biased region" description="Basic and acidic residues" evidence="5">
    <location>
        <begin position="310"/>
        <end position="342"/>
    </location>
</feature>
<evidence type="ECO:0000256" key="3">
    <source>
        <dbReference type="ARBA" id="ARBA00033477"/>
    </source>
</evidence>
<protein>
    <recommendedName>
        <fullName evidence="3">tRNA selenocysteine-associated protein 1</fullName>
    </recommendedName>
</protein>
<dbReference type="InterPro" id="IPR040434">
    <property type="entry name" value="TSAP1"/>
</dbReference>
<feature type="compositionally biased region" description="Acidic residues" evidence="5">
    <location>
        <begin position="633"/>
        <end position="642"/>
    </location>
</feature>
<name>A0ABN7AA27_9HEMI</name>
<organism evidence="7 8">
    <name type="scientific">Nesidiocoris tenuis</name>
    <dbReference type="NCBI Taxonomy" id="355587"/>
    <lineage>
        <taxon>Eukaryota</taxon>
        <taxon>Metazoa</taxon>
        <taxon>Ecdysozoa</taxon>
        <taxon>Arthropoda</taxon>
        <taxon>Hexapoda</taxon>
        <taxon>Insecta</taxon>
        <taxon>Pterygota</taxon>
        <taxon>Neoptera</taxon>
        <taxon>Paraneoptera</taxon>
        <taxon>Hemiptera</taxon>
        <taxon>Heteroptera</taxon>
        <taxon>Panheteroptera</taxon>
        <taxon>Cimicomorpha</taxon>
        <taxon>Miridae</taxon>
        <taxon>Dicyphina</taxon>
        <taxon>Nesidiocoris</taxon>
    </lineage>
</organism>
<feature type="region of interest" description="Disordered" evidence="5">
    <location>
        <begin position="159"/>
        <end position="196"/>
    </location>
</feature>
<feature type="compositionally biased region" description="Basic and acidic residues" evidence="5">
    <location>
        <begin position="425"/>
        <end position="454"/>
    </location>
</feature>
<evidence type="ECO:0000256" key="2">
    <source>
        <dbReference type="ARBA" id="ARBA00022884"/>
    </source>
</evidence>
<dbReference type="Proteomes" id="UP001307889">
    <property type="component" value="Chromosome 1"/>
</dbReference>
<accession>A0ABN7AA27</accession>
<feature type="compositionally biased region" description="Low complexity" evidence="5">
    <location>
        <begin position="159"/>
        <end position="177"/>
    </location>
</feature>
<evidence type="ECO:0000256" key="5">
    <source>
        <dbReference type="SAM" id="MobiDB-lite"/>
    </source>
</evidence>
<dbReference type="PROSITE" id="PS50102">
    <property type="entry name" value="RRM"/>
    <property type="match status" value="1"/>
</dbReference>
<dbReference type="SUPFAM" id="SSF54928">
    <property type="entry name" value="RNA-binding domain, RBD"/>
    <property type="match status" value="1"/>
</dbReference>
<feature type="compositionally biased region" description="Acidic residues" evidence="5">
    <location>
        <begin position="531"/>
        <end position="547"/>
    </location>
</feature>
<evidence type="ECO:0000256" key="1">
    <source>
        <dbReference type="ARBA" id="ARBA00008920"/>
    </source>
</evidence>
<gene>
    <name evidence="7" type="ORF">NTJ_01953</name>
</gene>
<feature type="compositionally biased region" description="Basic and acidic residues" evidence="5">
    <location>
        <begin position="493"/>
        <end position="502"/>
    </location>
</feature>
<dbReference type="Pfam" id="PF00076">
    <property type="entry name" value="RRM_1"/>
    <property type="match status" value="1"/>
</dbReference>
<evidence type="ECO:0000313" key="8">
    <source>
        <dbReference type="Proteomes" id="UP001307889"/>
    </source>
</evidence>
<dbReference type="PANTHER" id="PTHR37457:SF3">
    <property type="entry name" value="TRNA SELENOCYSTEINE-ASSOCIATED PROTEIN 1"/>
    <property type="match status" value="1"/>
</dbReference>
<dbReference type="InterPro" id="IPR012677">
    <property type="entry name" value="Nucleotide-bd_a/b_plait_sf"/>
</dbReference>
<evidence type="ECO:0000259" key="6">
    <source>
        <dbReference type="PROSITE" id="PS50102"/>
    </source>
</evidence>
<feature type="region of interest" description="Disordered" evidence="5">
    <location>
        <begin position="592"/>
        <end position="642"/>
    </location>
</feature>
<dbReference type="InterPro" id="IPR035979">
    <property type="entry name" value="RBD_domain_sf"/>
</dbReference>
<feature type="region of interest" description="Disordered" evidence="5">
    <location>
        <begin position="62"/>
        <end position="85"/>
    </location>
</feature>
<keyword evidence="8" id="KW-1185">Reference proteome</keyword>
<proteinExistence type="inferred from homology"/>
<dbReference type="EMBL" id="AP028909">
    <property type="protein sequence ID" value="BES89151.1"/>
    <property type="molecule type" value="Genomic_DNA"/>
</dbReference>
<feature type="compositionally biased region" description="Polar residues" evidence="5">
    <location>
        <begin position="479"/>
        <end position="492"/>
    </location>
</feature>